<dbReference type="InterPro" id="IPR004370">
    <property type="entry name" value="4-OT-like_dom"/>
</dbReference>
<dbReference type="Proteomes" id="UP000594513">
    <property type="component" value="Chromosome"/>
</dbReference>
<evidence type="ECO:0000256" key="1">
    <source>
        <dbReference type="ARBA" id="ARBA00006723"/>
    </source>
</evidence>
<evidence type="ECO:0000313" key="16">
    <source>
        <dbReference type="Proteomes" id="UP000241854"/>
    </source>
</evidence>
<evidence type="ECO:0000313" key="7">
    <source>
        <dbReference type="EMBL" id="AVX43701.1"/>
    </source>
</evidence>
<comment type="similarity">
    <text evidence="1 4">Belongs to the 4-oxalocrotonate tautomerase family.</text>
</comment>
<dbReference type="EMBL" id="NDYO01000005">
    <property type="protein sequence ID" value="OUT11738.1"/>
    <property type="molecule type" value="Genomic_DNA"/>
</dbReference>
<evidence type="ECO:0000313" key="9">
    <source>
        <dbReference type="EMBL" id="OUT11738.1"/>
    </source>
</evidence>
<gene>
    <name evidence="9" type="ORF">B9N62_04695</name>
    <name evidence="8" type="ORF">B9N65_01860</name>
    <name evidence="6" type="ORF">CCON33237_1074</name>
    <name evidence="7" type="ORF">CCS77_0640</name>
    <name evidence="10" type="ORF">CVT06_05665</name>
    <name evidence="11" type="ORF">CVT17_05415</name>
    <name evidence="12" type="ORF">G5B96_03255</name>
</gene>
<dbReference type="AlphaFoldDB" id="A0A0M4TBM7"/>
<evidence type="ECO:0000313" key="10">
    <source>
        <dbReference type="EMBL" id="QPH84601.1"/>
    </source>
</evidence>
<dbReference type="SUPFAM" id="SSF55331">
    <property type="entry name" value="Tautomerase/MIF"/>
    <property type="match status" value="1"/>
</dbReference>
<dbReference type="EMBL" id="CP012541">
    <property type="protein sequence ID" value="ALF47749.1"/>
    <property type="molecule type" value="Genomic_DNA"/>
</dbReference>
<dbReference type="EMBL" id="CP021642">
    <property type="protein sequence ID" value="AVX43701.1"/>
    <property type="molecule type" value="Genomic_DNA"/>
</dbReference>
<dbReference type="KEGG" id="ccoc:CCON33237_1074"/>
<proteinExistence type="inferred from homology"/>
<evidence type="ECO:0000313" key="19">
    <source>
        <dbReference type="Proteomes" id="UP000594630"/>
    </source>
</evidence>
<evidence type="ECO:0000313" key="12">
    <source>
        <dbReference type="EMBL" id="QPI06392.1"/>
    </source>
</evidence>
<evidence type="ECO:0000256" key="4">
    <source>
        <dbReference type="RuleBase" id="RU362032"/>
    </source>
</evidence>
<keyword evidence="2 4" id="KW-0413">Isomerase</keyword>
<dbReference type="RefSeq" id="WP_009294206.1">
    <property type="nucleotide sequence ID" value="NZ_CABFLX010000011.1"/>
</dbReference>
<dbReference type="EMBL" id="CP049232">
    <property type="protein sequence ID" value="QPI06392.1"/>
    <property type="molecule type" value="Genomic_DNA"/>
</dbReference>
<evidence type="ECO:0000256" key="2">
    <source>
        <dbReference type="ARBA" id="ARBA00023235"/>
    </source>
</evidence>
<evidence type="ECO:0000259" key="5">
    <source>
        <dbReference type="Pfam" id="PF01361"/>
    </source>
</evidence>
<reference evidence="13" key="1">
    <citation type="submission" date="2015-08" db="EMBL/GenBank/DDBJ databases">
        <title>Comparative genomics of the Campylobacter concisus group.</title>
        <authorList>
            <person name="Miller W.G."/>
            <person name="Yee E."/>
            <person name="Chapman M.H."/>
            <person name="Huynh S."/>
            <person name="Bono J.L."/>
            <person name="On S.L.W."/>
            <person name="St Leger J."/>
            <person name="Foster G."/>
            <person name="Parker C.T."/>
        </authorList>
    </citation>
    <scope>NUCLEOTIDE SEQUENCE [LARGE SCALE GENOMIC DNA]</scope>
    <source>
        <strain evidence="13">ATCC 33237</strain>
    </source>
</reference>
<dbReference type="EMBL" id="NDYN01000001">
    <property type="protein sequence ID" value="OUT09110.1"/>
    <property type="molecule type" value="Genomic_DNA"/>
</dbReference>
<dbReference type="EMBL" id="CP049274">
    <property type="protein sequence ID" value="QPH84601.1"/>
    <property type="molecule type" value="Genomic_DNA"/>
</dbReference>
<evidence type="ECO:0000313" key="14">
    <source>
        <dbReference type="Proteomes" id="UP000195967"/>
    </source>
</evidence>
<reference evidence="16 17" key="4">
    <citation type="journal article" date="2018" name="Emerg. Microbes Infect.">
        <title>Genomic analysis of oral Campylobacter concisus strains identified a potential bacterial molecular marker associated with active Crohn's disease.</title>
        <authorList>
            <person name="Liu F."/>
            <person name="Ma R."/>
            <person name="Tay C.Y.A."/>
            <person name="Octavia S."/>
            <person name="Lan R."/>
            <person name="Chung H.K.L."/>
            <person name="Riordan S.M."/>
            <person name="Grimm M.C."/>
            <person name="Leong R.W."/>
            <person name="Tanaka M.M."/>
            <person name="Connor S."/>
            <person name="Zhang L."/>
        </authorList>
    </citation>
    <scope>NUCLEOTIDE SEQUENCE [LARGE SCALE GENOMIC DNA]</scope>
    <source>
        <strain evidence="10 19">P10CDO-S2</strain>
        <strain evidence="11 17">P27CDO-S2</strain>
        <strain evidence="7 16">P2CDO4</strain>
    </source>
</reference>
<dbReference type="OMA" id="EVSTDNW"/>
<dbReference type="EC" id="5.3.2.-" evidence="4"/>
<evidence type="ECO:0000313" key="6">
    <source>
        <dbReference type="EMBL" id="ALF47749.1"/>
    </source>
</evidence>
<dbReference type="GeneID" id="28662752"/>
<reference evidence="14 15" key="3">
    <citation type="submission" date="2017-04" db="EMBL/GenBank/DDBJ databases">
        <title>Complete genome of Campylobacter concisus ATCC 33237T and draft genomes for an additional eight well characterized C. concisus strains.</title>
        <authorList>
            <person name="Cornelius A.J."/>
            <person name="Miller W.G."/>
            <person name="Lastovica A.J."/>
            <person name="On S.L."/>
            <person name="French N.P."/>
            <person name="Vandenberg O."/>
            <person name="Biggs P.J."/>
        </authorList>
    </citation>
    <scope>NUCLEOTIDE SEQUENCE [LARGE SCALE GENOMIC DNA]</scope>
    <source>
        <strain evidence="8 15">CCUG 19995</strain>
        <strain evidence="9 14">Lasto28.99</strain>
    </source>
</reference>
<evidence type="ECO:0000313" key="8">
    <source>
        <dbReference type="EMBL" id="OUT09110.1"/>
    </source>
</evidence>
<dbReference type="Proteomes" id="UP000066049">
    <property type="component" value="Chromosome"/>
</dbReference>
<reference evidence="12 18" key="5">
    <citation type="journal article" date="2020" name="Microb. Genom.">
        <title>Analysis of complete Campylobacter concisus genomes identifies genomospecies features, secretion systems and novel plasmids and their association with severe ulcerative colitis.</title>
        <authorList>
            <person name="Liu F."/>
            <person name="Chen S."/>
            <person name="Luu L.D.W."/>
            <person name="Lee S.A."/>
            <person name="Tay A.C.Y."/>
            <person name="Wu R."/>
            <person name="Riordan S.M."/>
            <person name="Lan R."/>
            <person name="Liu L."/>
            <person name="Zhang L."/>
        </authorList>
    </citation>
    <scope>NUCLEOTIDE SEQUENCE [LARGE SCALE GENOMIC DNA]</scope>
    <source>
        <strain evidence="12 18">H9O-S2</strain>
    </source>
</reference>
<name>A0A0M4TBM7_9BACT</name>
<dbReference type="EMBL" id="CP049272">
    <property type="protein sequence ID" value="QPH86444.1"/>
    <property type="molecule type" value="Genomic_DNA"/>
</dbReference>
<evidence type="ECO:0000313" key="13">
    <source>
        <dbReference type="Proteomes" id="UP000066049"/>
    </source>
</evidence>
<dbReference type="Pfam" id="PF01361">
    <property type="entry name" value="Tautomerase"/>
    <property type="match status" value="1"/>
</dbReference>
<dbReference type="Proteomes" id="UP000594630">
    <property type="component" value="Chromosome"/>
</dbReference>
<dbReference type="Gene3D" id="3.30.429.10">
    <property type="entry name" value="Macrophage Migration Inhibitory Factor"/>
    <property type="match status" value="1"/>
</dbReference>
<reference evidence="6" key="2">
    <citation type="submission" date="2016-07" db="EMBL/GenBank/DDBJ databases">
        <title>Comparative genomics of the Campylobacter concisus group.</title>
        <authorList>
            <person name="Miller W.G."/>
            <person name="Yee E."/>
            <person name="Chapman M.H."/>
            <person name="Huynh S."/>
            <person name="Bono J.L."/>
            <person name="On S.L.W."/>
            <person name="StLeger J."/>
            <person name="Foster G."/>
            <person name="Parker C.T."/>
        </authorList>
    </citation>
    <scope>NUCLEOTIDE SEQUENCE</scope>
    <source>
        <strain evidence="6">ATCC 33237</strain>
    </source>
</reference>
<sequence>MPFVKICVTKEGDSPSVEQKEKMISGVTKLISEILGRSAQNTVVIIDEIDTNNYGIAGESVKNLRKKQKEQKEVKC</sequence>
<protein>
    <recommendedName>
        <fullName evidence="4">Tautomerase</fullName>
        <ecNumber evidence="4">5.3.2.-</ecNumber>
    </recommendedName>
</protein>
<feature type="active site" description="Proton acceptor; via imino nitrogen" evidence="3">
    <location>
        <position position="2"/>
    </location>
</feature>
<accession>A0A0M4TBM7</accession>
<feature type="domain" description="4-oxalocrotonate tautomerase-like" evidence="5">
    <location>
        <begin position="2"/>
        <end position="62"/>
    </location>
</feature>
<dbReference type="PATRIC" id="fig|199.248.peg.1113"/>
<dbReference type="OrthoDB" id="9799841at2"/>
<evidence type="ECO:0000313" key="11">
    <source>
        <dbReference type="EMBL" id="QPH86444.1"/>
    </source>
</evidence>
<dbReference type="Proteomes" id="UP000196317">
    <property type="component" value="Unassembled WGS sequence"/>
</dbReference>
<evidence type="ECO:0000313" key="15">
    <source>
        <dbReference type="Proteomes" id="UP000196317"/>
    </source>
</evidence>
<dbReference type="Proteomes" id="UP000241854">
    <property type="component" value="Chromosome"/>
</dbReference>
<dbReference type="InterPro" id="IPR014347">
    <property type="entry name" value="Tautomerase/MIF_sf"/>
</dbReference>
<dbReference type="Proteomes" id="UP000594535">
    <property type="component" value="Chromosome"/>
</dbReference>
<organism evidence="6 13">
    <name type="scientific">Campylobacter concisus</name>
    <dbReference type="NCBI Taxonomy" id="199"/>
    <lineage>
        <taxon>Bacteria</taxon>
        <taxon>Pseudomonadati</taxon>
        <taxon>Campylobacterota</taxon>
        <taxon>Epsilonproteobacteria</taxon>
        <taxon>Campylobacterales</taxon>
        <taxon>Campylobacteraceae</taxon>
        <taxon>Campylobacter</taxon>
    </lineage>
</organism>
<evidence type="ECO:0000313" key="18">
    <source>
        <dbReference type="Proteomes" id="UP000594535"/>
    </source>
</evidence>
<dbReference type="PANTHER" id="PTHR35530:SF1">
    <property type="entry name" value="2-HYDROXYMUCONATE TAUTOMERASE"/>
    <property type="match status" value="1"/>
</dbReference>
<dbReference type="PANTHER" id="PTHR35530">
    <property type="entry name" value="TAUTOMERASE-RELATED"/>
    <property type="match status" value="1"/>
</dbReference>
<dbReference type="GO" id="GO:0016853">
    <property type="term" value="F:isomerase activity"/>
    <property type="evidence" value="ECO:0007669"/>
    <property type="project" value="UniProtKB-UniRule"/>
</dbReference>
<evidence type="ECO:0000256" key="3">
    <source>
        <dbReference type="PIRSR" id="PIRSR618191-1"/>
    </source>
</evidence>
<dbReference type="Proteomes" id="UP000195967">
    <property type="component" value="Unassembled WGS sequence"/>
</dbReference>
<reference evidence="10" key="6">
    <citation type="submission" date="2020-02" db="EMBL/GenBank/DDBJ databases">
        <title>Analysis of Completed Campylobacter concisus Genomes Identified Genomospecies Features, Novel plasmids and Their Association with Severe Ulcerative Colitis.</title>
        <authorList>
            <person name="Zhang L."/>
        </authorList>
    </citation>
    <scope>NUCLEOTIDE SEQUENCE</scope>
    <source>
        <strain evidence="10">P10CDO-S2</strain>
        <strain evidence="11">P27CDO-S2</strain>
    </source>
</reference>
<dbReference type="NCBIfam" id="TIGR00013">
    <property type="entry name" value="taut"/>
    <property type="match status" value="1"/>
</dbReference>
<dbReference type="InterPro" id="IPR018191">
    <property type="entry name" value="4-OT"/>
</dbReference>
<evidence type="ECO:0000313" key="17">
    <source>
        <dbReference type="Proteomes" id="UP000594513"/>
    </source>
</evidence>